<dbReference type="RefSeq" id="WP_184034704.1">
    <property type="nucleotide sequence ID" value="NZ_BAABAR010000001.1"/>
</dbReference>
<evidence type="ECO:0000313" key="2">
    <source>
        <dbReference type="EMBL" id="MBB5725349.1"/>
    </source>
</evidence>
<feature type="compositionally biased region" description="Basic and acidic residues" evidence="1">
    <location>
        <begin position="70"/>
        <end position="80"/>
    </location>
</feature>
<protein>
    <submittedName>
        <fullName evidence="2">Uncharacterized protein</fullName>
    </submittedName>
</protein>
<name>A0ABR6N488_9SPHN</name>
<reference evidence="2 3" key="1">
    <citation type="submission" date="2020-08" db="EMBL/GenBank/DDBJ databases">
        <title>Genomic Encyclopedia of Type Strains, Phase IV (KMG-IV): sequencing the most valuable type-strain genomes for metagenomic binning, comparative biology and taxonomic classification.</title>
        <authorList>
            <person name="Goeker M."/>
        </authorList>
    </citation>
    <scope>NUCLEOTIDE SEQUENCE [LARGE SCALE GENOMIC DNA]</scope>
    <source>
        <strain evidence="2 3">DSM 101535</strain>
    </source>
</reference>
<gene>
    <name evidence="2" type="ORF">FHS97_001265</name>
</gene>
<accession>A0ABR6N488</accession>
<feature type="region of interest" description="Disordered" evidence="1">
    <location>
        <begin position="42"/>
        <end position="80"/>
    </location>
</feature>
<dbReference type="EMBL" id="JACIJN010000003">
    <property type="protein sequence ID" value="MBB5725349.1"/>
    <property type="molecule type" value="Genomic_DNA"/>
</dbReference>
<sequence>MAGKTEATIAIPTVVARVSNRTIRCSTRWGRDPRRRYPRLRQSAGFRITSGPPHGSAVRNDTPPMIARFPKIDDARDSPA</sequence>
<keyword evidence="3" id="KW-1185">Reference proteome</keyword>
<organism evidence="2 3">
    <name type="scientific">Sphingomonas endophytica</name>
    <dbReference type="NCBI Taxonomy" id="869719"/>
    <lineage>
        <taxon>Bacteria</taxon>
        <taxon>Pseudomonadati</taxon>
        <taxon>Pseudomonadota</taxon>
        <taxon>Alphaproteobacteria</taxon>
        <taxon>Sphingomonadales</taxon>
        <taxon>Sphingomonadaceae</taxon>
        <taxon>Sphingomonas</taxon>
    </lineage>
</organism>
<evidence type="ECO:0000313" key="3">
    <source>
        <dbReference type="Proteomes" id="UP000560131"/>
    </source>
</evidence>
<proteinExistence type="predicted"/>
<dbReference type="Proteomes" id="UP000560131">
    <property type="component" value="Unassembled WGS sequence"/>
</dbReference>
<evidence type="ECO:0000256" key="1">
    <source>
        <dbReference type="SAM" id="MobiDB-lite"/>
    </source>
</evidence>
<comment type="caution">
    <text evidence="2">The sequence shown here is derived from an EMBL/GenBank/DDBJ whole genome shotgun (WGS) entry which is preliminary data.</text>
</comment>